<dbReference type="PANTHER" id="PTHR11921:SF29">
    <property type="entry name" value="SUCCINATE DEHYDROGENASE [UBIQUINONE] IRON-SULFUR SUBUNIT, MITOCHONDRIAL"/>
    <property type="match status" value="1"/>
</dbReference>
<name>A0A6S6T5R8_9BACT</name>
<dbReference type="EMBL" id="CACVAS010000058">
    <property type="protein sequence ID" value="CAA6812027.1"/>
    <property type="molecule type" value="Genomic_DNA"/>
</dbReference>
<dbReference type="GO" id="GO:0022904">
    <property type="term" value="P:respiratory electron transport chain"/>
    <property type="evidence" value="ECO:0007669"/>
    <property type="project" value="TreeGrafter"/>
</dbReference>
<evidence type="ECO:0000259" key="13">
    <source>
        <dbReference type="PROSITE" id="PS51379"/>
    </source>
</evidence>
<dbReference type="InterPro" id="IPR017900">
    <property type="entry name" value="4Fe4S_Fe_S_CS"/>
</dbReference>
<dbReference type="InterPro" id="IPR017896">
    <property type="entry name" value="4Fe4S_Fe-S-bd"/>
</dbReference>
<dbReference type="PROSITE" id="PS00198">
    <property type="entry name" value="4FE4S_FER_1"/>
    <property type="match status" value="2"/>
</dbReference>
<dbReference type="PROSITE" id="PS51379">
    <property type="entry name" value="4FE4S_FER_2"/>
    <property type="match status" value="2"/>
</dbReference>
<evidence type="ECO:0000256" key="9">
    <source>
        <dbReference type="ARBA" id="ARBA00023014"/>
    </source>
</evidence>
<evidence type="ECO:0000256" key="7">
    <source>
        <dbReference type="ARBA" id="ARBA00023002"/>
    </source>
</evidence>
<gene>
    <name evidence="14" type="ORF">HELGO_WM240</name>
</gene>
<evidence type="ECO:0000256" key="10">
    <source>
        <dbReference type="ARBA" id="ARBA00023291"/>
    </source>
</evidence>
<keyword evidence="7 14" id="KW-0560">Oxidoreductase</keyword>
<dbReference type="Pfam" id="PF13085">
    <property type="entry name" value="Fer2_3"/>
    <property type="match status" value="1"/>
</dbReference>
<evidence type="ECO:0000256" key="1">
    <source>
        <dbReference type="ARBA" id="ARBA00004894"/>
    </source>
</evidence>
<dbReference type="EC" id="1.3.5.1" evidence="11"/>
<sequence length="246" mass="26911">MKITKITVIRSESNSPRVYTLPDGEMTLLHALSHIKSTTDATLTFSSGCRASVCGTCAVRVNGKEVLACAHKVSDGDLIEPLQYHPVLRDLKVDKHKSIETLSKSSAWLQNYTEASLTHTDEKRSELQTDCILCDSCYSACPVYAVNPEFLGPFALTRAFRYTIDKREGEAKTIVDNIQANGVWDCTLCGECTLACPKGIDPKMDITMLRGKSIEFGYDDPTFAQQNFGTPDFGGGGFGFNPNGGF</sequence>
<dbReference type="Gene3D" id="1.10.1060.10">
    <property type="entry name" value="Alpha-helical ferredoxin"/>
    <property type="match status" value="1"/>
</dbReference>
<dbReference type="InterPro" id="IPR036010">
    <property type="entry name" value="2Fe-2S_ferredoxin-like_sf"/>
</dbReference>
<proteinExistence type="inferred from homology"/>
<dbReference type="PROSITE" id="PS51085">
    <property type="entry name" value="2FE2S_FER_2"/>
    <property type="match status" value="1"/>
</dbReference>
<comment type="cofactor">
    <cofactor evidence="11">
        <name>[4Fe-4S] cluster</name>
        <dbReference type="ChEBI" id="CHEBI:49883"/>
    </cofactor>
    <text evidence="11">Binds 1 [4Fe-4S] cluster.</text>
</comment>
<dbReference type="InterPro" id="IPR025192">
    <property type="entry name" value="Succ_DH/fum_Rdtase_N"/>
</dbReference>
<feature type="domain" description="4Fe-4S ferredoxin-type" evidence="13">
    <location>
        <begin position="176"/>
        <end position="205"/>
    </location>
</feature>
<comment type="similarity">
    <text evidence="2 11">Belongs to the succinate dehydrogenase/fumarate reductase iron-sulfur protein family.</text>
</comment>
<feature type="domain" description="4Fe-4S ferredoxin-type" evidence="13">
    <location>
        <begin position="123"/>
        <end position="151"/>
    </location>
</feature>
<dbReference type="GO" id="GO:0006099">
    <property type="term" value="P:tricarboxylic acid cycle"/>
    <property type="evidence" value="ECO:0007669"/>
    <property type="project" value="UniProtKB-KW"/>
</dbReference>
<evidence type="ECO:0000259" key="12">
    <source>
        <dbReference type="PROSITE" id="PS51085"/>
    </source>
</evidence>
<dbReference type="GO" id="GO:0051537">
    <property type="term" value="F:2 iron, 2 sulfur cluster binding"/>
    <property type="evidence" value="ECO:0007669"/>
    <property type="project" value="UniProtKB-KW"/>
</dbReference>
<dbReference type="GO" id="GO:0009055">
    <property type="term" value="F:electron transfer activity"/>
    <property type="evidence" value="ECO:0007669"/>
    <property type="project" value="InterPro"/>
</dbReference>
<dbReference type="SUPFAM" id="SSF54292">
    <property type="entry name" value="2Fe-2S ferredoxin-like"/>
    <property type="match status" value="1"/>
</dbReference>
<comment type="pathway">
    <text evidence="1">Carbohydrate metabolism; tricarboxylic acid cycle; fumarate from succinate (bacterial route): step 1/1.</text>
</comment>
<accession>A0A6S6T5R8</accession>
<protein>
    <recommendedName>
        <fullName evidence="11">Fumarate reductase iron-sulfur subunit</fullName>
        <ecNumber evidence="11">1.3.5.1</ecNumber>
    </recommendedName>
</protein>
<dbReference type="InterPro" id="IPR004489">
    <property type="entry name" value="Succ_DH/fum_Rdtase_Fe-S"/>
</dbReference>
<dbReference type="InterPro" id="IPR009051">
    <property type="entry name" value="Helical_ferredxn"/>
</dbReference>
<evidence type="ECO:0000256" key="11">
    <source>
        <dbReference type="RuleBase" id="RU361237"/>
    </source>
</evidence>
<evidence type="ECO:0000313" key="14">
    <source>
        <dbReference type="EMBL" id="CAA6812027.1"/>
    </source>
</evidence>
<comment type="catalytic activity">
    <reaction evidence="11">
        <text>a menaquinone + succinate = a menaquinol + fumarate</text>
        <dbReference type="Rhea" id="RHEA:27834"/>
        <dbReference type="Rhea" id="RHEA-COMP:9537"/>
        <dbReference type="Rhea" id="RHEA-COMP:9539"/>
        <dbReference type="ChEBI" id="CHEBI:16374"/>
        <dbReference type="ChEBI" id="CHEBI:18151"/>
        <dbReference type="ChEBI" id="CHEBI:29806"/>
        <dbReference type="ChEBI" id="CHEBI:30031"/>
        <dbReference type="EC" id="1.3.5.1"/>
    </reaction>
</comment>
<evidence type="ECO:0000256" key="3">
    <source>
        <dbReference type="ARBA" id="ARBA00022485"/>
    </source>
</evidence>
<keyword evidence="10 11" id="KW-0003">3Fe-4S</keyword>
<organism evidence="14">
    <name type="scientific">uncultured Sulfurovum sp</name>
    <dbReference type="NCBI Taxonomy" id="269237"/>
    <lineage>
        <taxon>Bacteria</taxon>
        <taxon>Pseudomonadati</taxon>
        <taxon>Campylobacterota</taxon>
        <taxon>Epsilonproteobacteria</taxon>
        <taxon>Campylobacterales</taxon>
        <taxon>Sulfurovaceae</taxon>
        <taxon>Sulfurovum</taxon>
        <taxon>environmental samples</taxon>
    </lineage>
</organism>
<dbReference type="InterPro" id="IPR001041">
    <property type="entry name" value="2Fe-2S_ferredoxin-type"/>
</dbReference>
<dbReference type="InterPro" id="IPR012675">
    <property type="entry name" value="Beta-grasp_dom_sf"/>
</dbReference>
<dbReference type="NCBIfam" id="TIGR00384">
    <property type="entry name" value="dhsB"/>
    <property type="match status" value="1"/>
</dbReference>
<evidence type="ECO:0000256" key="2">
    <source>
        <dbReference type="ARBA" id="ARBA00009433"/>
    </source>
</evidence>
<dbReference type="AlphaFoldDB" id="A0A6S6T5R8"/>
<dbReference type="SUPFAM" id="SSF46548">
    <property type="entry name" value="alpha-helical ferredoxin"/>
    <property type="match status" value="1"/>
</dbReference>
<comment type="cofactor">
    <cofactor evidence="11">
        <name>[2Fe-2S] cluster</name>
        <dbReference type="ChEBI" id="CHEBI:190135"/>
    </cofactor>
    <text evidence="11">Binds 1 [2Fe-2S] cluster.</text>
</comment>
<keyword evidence="4" id="KW-0816">Tricarboxylic acid cycle</keyword>
<comment type="cofactor">
    <cofactor evidence="11">
        <name>[3Fe-4S] cluster</name>
        <dbReference type="ChEBI" id="CHEBI:21137"/>
    </cofactor>
    <text evidence="11">Binds 1 [3Fe-4S] cluster.</text>
</comment>
<keyword evidence="3 11" id="KW-0004">4Fe-4S</keyword>
<dbReference type="GO" id="GO:0051539">
    <property type="term" value="F:4 iron, 4 sulfur cluster binding"/>
    <property type="evidence" value="ECO:0007669"/>
    <property type="project" value="UniProtKB-KW"/>
</dbReference>
<feature type="domain" description="2Fe-2S ferredoxin-type" evidence="12">
    <location>
        <begin position="4"/>
        <end position="85"/>
    </location>
</feature>
<evidence type="ECO:0000256" key="5">
    <source>
        <dbReference type="ARBA" id="ARBA00022714"/>
    </source>
</evidence>
<dbReference type="Pfam" id="PF13183">
    <property type="entry name" value="Fer4_8"/>
    <property type="match status" value="1"/>
</dbReference>
<dbReference type="InterPro" id="IPR050573">
    <property type="entry name" value="SDH/FRD_Iron-Sulfur"/>
</dbReference>
<evidence type="ECO:0000256" key="6">
    <source>
        <dbReference type="ARBA" id="ARBA00022723"/>
    </source>
</evidence>
<dbReference type="Gene3D" id="3.10.20.30">
    <property type="match status" value="1"/>
</dbReference>
<evidence type="ECO:0000256" key="8">
    <source>
        <dbReference type="ARBA" id="ARBA00023004"/>
    </source>
</evidence>
<dbReference type="GO" id="GO:0051538">
    <property type="term" value="F:3 iron, 4 sulfur cluster binding"/>
    <property type="evidence" value="ECO:0007669"/>
    <property type="project" value="UniProtKB-KW"/>
</dbReference>
<dbReference type="PANTHER" id="PTHR11921">
    <property type="entry name" value="SUCCINATE DEHYDROGENASE IRON-SULFUR PROTEIN"/>
    <property type="match status" value="1"/>
</dbReference>
<keyword evidence="5 11" id="KW-0001">2Fe-2S</keyword>
<keyword evidence="6 11" id="KW-0479">Metal-binding</keyword>
<dbReference type="GO" id="GO:0008177">
    <property type="term" value="F:succinate dehydrogenase (quinone) activity"/>
    <property type="evidence" value="ECO:0007669"/>
    <property type="project" value="UniProtKB-EC"/>
</dbReference>
<dbReference type="CDD" id="cd00207">
    <property type="entry name" value="fer2"/>
    <property type="match status" value="1"/>
</dbReference>
<evidence type="ECO:0000256" key="4">
    <source>
        <dbReference type="ARBA" id="ARBA00022532"/>
    </source>
</evidence>
<dbReference type="GO" id="GO:0046872">
    <property type="term" value="F:metal ion binding"/>
    <property type="evidence" value="ECO:0007669"/>
    <property type="project" value="UniProtKB-KW"/>
</dbReference>
<keyword evidence="8 11" id="KW-0408">Iron</keyword>
<keyword evidence="9 11" id="KW-0411">Iron-sulfur</keyword>
<reference evidence="14" key="1">
    <citation type="submission" date="2020-01" db="EMBL/GenBank/DDBJ databases">
        <authorList>
            <person name="Meier V. D."/>
            <person name="Meier V D."/>
        </authorList>
    </citation>
    <scope>NUCLEOTIDE SEQUENCE</scope>
    <source>
        <strain evidence="14">HLG_WM_MAG_01</strain>
    </source>
</reference>